<dbReference type="Pfam" id="PF01627">
    <property type="entry name" value="Hpt"/>
    <property type="match status" value="1"/>
</dbReference>
<keyword evidence="1" id="KW-0597">Phosphoprotein</keyword>
<feature type="modified residue" description="Phosphohistidine" evidence="1">
    <location>
        <position position="87"/>
    </location>
</feature>
<dbReference type="InterPro" id="IPR036641">
    <property type="entry name" value="HPT_dom_sf"/>
</dbReference>
<protein>
    <recommendedName>
        <fullName evidence="2">HPt domain-containing protein</fullName>
    </recommendedName>
</protein>
<evidence type="ECO:0000256" key="1">
    <source>
        <dbReference type="PROSITE-ProRule" id="PRU00110"/>
    </source>
</evidence>
<dbReference type="PROSITE" id="PS50894">
    <property type="entry name" value="HPT"/>
    <property type="match status" value="1"/>
</dbReference>
<reference evidence="3" key="1">
    <citation type="submission" date="2021-05" db="EMBL/GenBank/DDBJ databases">
        <title>The genome of the haptophyte Pavlova lutheri (Diacronema luteri, Pavlovales) - a model for lipid biosynthesis in eukaryotic algae.</title>
        <authorList>
            <person name="Hulatt C.J."/>
            <person name="Posewitz M.C."/>
        </authorList>
    </citation>
    <scope>NUCLEOTIDE SEQUENCE</scope>
    <source>
        <strain evidence="3">NIVA-4/92</strain>
    </source>
</reference>
<organism evidence="3 4">
    <name type="scientific">Diacronema lutheri</name>
    <name type="common">Unicellular marine alga</name>
    <name type="synonym">Monochrysis lutheri</name>
    <dbReference type="NCBI Taxonomy" id="2081491"/>
    <lineage>
        <taxon>Eukaryota</taxon>
        <taxon>Haptista</taxon>
        <taxon>Haptophyta</taxon>
        <taxon>Pavlovophyceae</taxon>
        <taxon>Pavlovales</taxon>
        <taxon>Pavlovaceae</taxon>
        <taxon>Diacronema</taxon>
    </lineage>
</organism>
<dbReference type="GO" id="GO:0000160">
    <property type="term" value="P:phosphorelay signal transduction system"/>
    <property type="evidence" value="ECO:0007669"/>
    <property type="project" value="InterPro"/>
</dbReference>
<sequence>MVPQTAGPAAAPPAPSEEVDALARELYESVQAKVVIDVERMSNIFSGIRSLSDKAQHTFVRTTATNRPKLADALARRDWTEVHSLAHRLKGASGYIAGERVNAAAHALQKCAARLMPADAKSSVAEAAIEFATSDELVEAHSGPEPSEALATAQLNVLFRCLDELVGEITARMAGT</sequence>
<keyword evidence="4" id="KW-1185">Reference proteome</keyword>
<dbReference type="EMBL" id="JAGTXO010000007">
    <property type="protein sequence ID" value="KAG8466878.1"/>
    <property type="molecule type" value="Genomic_DNA"/>
</dbReference>
<gene>
    <name evidence="3" type="ORF">KFE25_008257</name>
</gene>
<evidence type="ECO:0000313" key="3">
    <source>
        <dbReference type="EMBL" id="KAG8466878.1"/>
    </source>
</evidence>
<dbReference type="InterPro" id="IPR008207">
    <property type="entry name" value="Sig_transdc_His_kin_Hpt_dom"/>
</dbReference>
<evidence type="ECO:0000313" key="4">
    <source>
        <dbReference type="Proteomes" id="UP000751190"/>
    </source>
</evidence>
<dbReference type="AlphaFoldDB" id="A0A8J5XGR4"/>
<accession>A0A8J5XGR4</accession>
<dbReference type="Gene3D" id="1.20.120.160">
    <property type="entry name" value="HPT domain"/>
    <property type="match status" value="1"/>
</dbReference>
<proteinExistence type="predicted"/>
<dbReference type="SUPFAM" id="SSF47226">
    <property type="entry name" value="Histidine-containing phosphotransfer domain, HPT domain"/>
    <property type="match status" value="1"/>
</dbReference>
<evidence type="ECO:0000259" key="2">
    <source>
        <dbReference type="PROSITE" id="PS50894"/>
    </source>
</evidence>
<feature type="domain" description="HPt" evidence="2">
    <location>
        <begin position="48"/>
        <end position="141"/>
    </location>
</feature>
<dbReference type="Proteomes" id="UP000751190">
    <property type="component" value="Unassembled WGS sequence"/>
</dbReference>
<name>A0A8J5XGR4_DIALT</name>
<comment type="caution">
    <text evidence="3">The sequence shown here is derived from an EMBL/GenBank/DDBJ whole genome shotgun (WGS) entry which is preliminary data.</text>
</comment>